<gene>
    <name evidence="2" type="ORF">IRJ18_03975</name>
</gene>
<dbReference type="InterPro" id="IPR002220">
    <property type="entry name" value="DapA-like"/>
</dbReference>
<evidence type="ECO:0000256" key="1">
    <source>
        <dbReference type="ARBA" id="ARBA00023239"/>
    </source>
</evidence>
<dbReference type="PANTHER" id="PTHR12128:SF51">
    <property type="entry name" value="BLL4205 PROTEIN"/>
    <property type="match status" value="1"/>
</dbReference>
<dbReference type="RefSeq" id="WP_194104910.1">
    <property type="nucleotide sequence ID" value="NZ_JADFFM010000001.1"/>
</dbReference>
<dbReference type="InterPro" id="IPR013785">
    <property type="entry name" value="Aldolase_TIM"/>
</dbReference>
<dbReference type="EMBL" id="JADFFM010000001">
    <property type="protein sequence ID" value="MBE9665506.1"/>
    <property type="molecule type" value="Genomic_DNA"/>
</dbReference>
<dbReference type="Gene3D" id="3.20.20.70">
    <property type="entry name" value="Aldolase class I"/>
    <property type="match status" value="1"/>
</dbReference>
<name>A0ABR9XE20_9SPHI</name>
<evidence type="ECO:0000313" key="3">
    <source>
        <dbReference type="Proteomes" id="UP000632774"/>
    </source>
</evidence>
<protein>
    <submittedName>
        <fullName evidence="2">Dihydrodipicolinate synthase family protein</fullName>
    </submittedName>
</protein>
<proteinExistence type="predicted"/>
<keyword evidence="1" id="KW-0456">Lyase</keyword>
<dbReference type="Proteomes" id="UP000632774">
    <property type="component" value="Unassembled WGS sequence"/>
</dbReference>
<dbReference type="CDD" id="cd00408">
    <property type="entry name" value="DHDPS-like"/>
    <property type="match status" value="1"/>
</dbReference>
<reference evidence="2 3" key="1">
    <citation type="submission" date="2020-10" db="EMBL/GenBank/DDBJ databases">
        <title>Mucilaginibacter mali sp. nov., isolated from rhizosphere soil of apple orchard.</title>
        <authorList>
            <person name="Lee J.-S."/>
            <person name="Kim H.S."/>
            <person name="Kim J.-S."/>
        </authorList>
    </citation>
    <scope>NUCLEOTIDE SEQUENCE [LARGE SCALE GENOMIC DNA]</scope>
    <source>
        <strain evidence="2 3">KCTC 23157</strain>
    </source>
</reference>
<organism evidence="2 3">
    <name type="scientific">Mucilaginibacter boryungensis</name>
    <dbReference type="NCBI Taxonomy" id="768480"/>
    <lineage>
        <taxon>Bacteria</taxon>
        <taxon>Pseudomonadati</taxon>
        <taxon>Bacteroidota</taxon>
        <taxon>Sphingobacteriia</taxon>
        <taxon>Sphingobacteriales</taxon>
        <taxon>Sphingobacteriaceae</taxon>
        <taxon>Mucilaginibacter</taxon>
    </lineage>
</organism>
<dbReference type="SMART" id="SM01130">
    <property type="entry name" value="DHDPS"/>
    <property type="match status" value="1"/>
</dbReference>
<accession>A0ABR9XE20</accession>
<keyword evidence="3" id="KW-1185">Reference proteome</keyword>
<dbReference type="PANTHER" id="PTHR12128">
    <property type="entry name" value="DIHYDRODIPICOLINATE SYNTHASE"/>
    <property type="match status" value="1"/>
</dbReference>
<evidence type="ECO:0000313" key="2">
    <source>
        <dbReference type="EMBL" id="MBE9665506.1"/>
    </source>
</evidence>
<comment type="caution">
    <text evidence="2">The sequence shown here is derived from an EMBL/GenBank/DDBJ whole genome shotgun (WGS) entry which is preliminary data.</text>
</comment>
<sequence>MKTLNPKLKQLLMDGAVIPAHPLVLNSHRQLDEFRQRRLTRYYMASGAGGVAVAVHTTQFEIRDPQYNLFEKVLSLAADEINRANLDRPFIKVAGICGSTQQAVKEAEIAVKYGYDIGLLSLSAFKNHTEDAIIEHVRTVAEIIPVFGFYLQPAVGGRLLSYEFWKAFAEVPNVQAIKIAAFNRYQTIDVVRAVCTSGRSQDIALYTGNDDNIIPDLLTTYTFKVGDKTVSRHFNGGLLGHWAFWTHRAVELLAKIKEHRKAGSNLQALLTDGIAVTDVNAAAFDPQHQFTGCISGIHEILRRQGLLEGIWCLSDHEALSPGQMEEIDRVYENYPHLNDDQFVKAFLQEDKG</sequence>
<dbReference type="SUPFAM" id="SSF51569">
    <property type="entry name" value="Aldolase"/>
    <property type="match status" value="1"/>
</dbReference>
<dbReference type="Pfam" id="PF00701">
    <property type="entry name" value="DHDPS"/>
    <property type="match status" value="1"/>
</dbReference>